<dbReference type="RefSeq" id="WP_378111850.1">
    <property type="nucleotide sequence ID" value="NZ_JBHSNC010000031.1"/>
</dbReference>
<dbReference type="EMBL" id="JBHSNC010000031">
    <property type="protein sequence ID" value="MFC5529924.1"/>
    <property type="molecule type" value="Genomic_DNA"/>
</dbReference>
<evidence type="ECO:0000256" key="1">
    <source>
        <dbReference type="SAM" id="Phobius"/>
    </source>
</evidence>
<organism evidence="2 3">
    <name type="scientific">Cohnella yongneupensis</name>
    <dbReference type="NCBI Taxonomy" id="425006"/>
    <lineage>
        <taxon>Bacteria</taxon>
        <taxon>Bacillati</taxon>
        <taxon>Bacillota</taxon>
        <taxon>Bacilli</taxon>
        <taxon>Bacillales</taxon>
        <taxon>Paenibacillaceae</taxon>
        <taxon>Cohnella</taxon>
    </lineage>
</organism>
<keyword evidence="1" id="KW-0812">Transmembrane</keyword>
<protein>
    <submittedName>
        <fullName evidence="2">DUF6954 family protein</fullName>
    </submittedName>
</protein>
<evidence type="ECO:0000313" key="2">
    <source>
        <dbReference type="EMBL" id="MFC5529924.1"/>
    </source>
</evidence>
<feature type="transmembrane region" description="Helical" evidence="1">
    <location>
        <begin position="37"/>
        <end position="56"/>
    </location>
</feature>
<accession>A0ABW0R083</accession>
<keyword evidence="1" id="KW-0472">Membrane</keyword>
<dbReference type="Pfam" id="PF22268">
    <property type="entry name" value="DUF6954"/>
    <property type="match status" value="1"/>
</dbReference>
<keyword evidence="3" id="KW-1185">Reference proteome</keyword>
<name>A0ABW0R083_9BACL</name>
<sequence length="63" mass="7018">MVKWLINAIFIALYLAVAVFGIGPVLFADGSWSERIGTAIVVLVILVVLIFAHFAIMRPKYRI</sequence>
<gene>
    <name evidence="2" type="ORF">ACFPQ4_10760</name>
</gene>
<comment type="caution">
    <text evidence="2">The sequence shown here is derived from an EMBL/GenBank/DDBJ whole genome shotgun (WGS) entry which is preliminary data.</text>
</comment>
<dbReference type="InterPro" id="IPR054229">
    <property type="entry name" value="DUF6954"/>
</dbReference>
<evidence type="ECO:0000313" key="3">
    <source>
        <dbReference type="Proteomes" id="UP001596108"/>
    </source>
</evidence>
<dbReference type="Proteomes" id="UP001596108">
    <property type="component" value="Unassembled WGS sequence"/>
</dbReference>
<reference evidence="3" key="1">
    <citation type="journal article" date="2019" name="Int. J. Syst. Evol. Microbiol.">
        <title>The Global Catalogue of Microorganisms (GCM) 10K type strain sequencing project: providing services to taxonomists for standard genome sequencing and annotation.</title>
        <authorList>
            <consortium name="The Broad Institute Genomics Platform"/>
            <consortium name="The Broad Institute Genome Sequencing Center for Infectious Disease"/>
            <person name="Wu L."/>
            <person name="Ma J."/>
        </authorList>
    </citation>
    <scope>NUCLEOTIDE SEQUENCE [LARGE SCALE GENOMIC DNA]</scope>
    <source>
        <strain evidence="3">CGMCC 1.18578</strain>
    </source>
</reference>
<proteinExistence type="predicted"/>
<keyword evidence="1" id="KW-1133">Transmembrane helix</keyword>